<dbReference type="GO" id="GO:0009099">
    <property type="term" value="P:L-valine biosynthetic process"/>
    <property type="evidence" value="ECO:0007669"/>
    <property type="project" value="TreeGrafter"/>
</dbReference>
<evidence type="ECO:0000256" key="5">
    <source>
        <dbReference type="ARBA" id="ARBA00022679"/>
    </source>
</evidence>
<accession>A0AAD5XHH8</accession>
<evidence type="ECO:0000256" key="10">
    <source>
        <dbReference type="SAM" id="MobiDB-lite"/>
    </source>
</evidence>
<feature type="region of interest" description="Disordered" evidence="10">
    <location>
        <begin position="104"/>
        <end position="131"/>
    </location>
</feature>
<evidence type="ECO:0000256" key="4">
    <source>
        <dbReference type="ARBA" id="ARBA00022605"/>
    </source>
</evidence>
<dbReference type="GO" id="GO:0004084">
    <property type="term" value="F:branched-chain-amino-acid transaminase activity"/>
    <property type="evidence" value="ECO:0007669"/>
    <property type="project" value="UniProtKB-EC"/>
</dbReference>
<evidence type="ECO:0000313" key="11">
    <source>
        <dbReference type="EMBL" id="KAJ3127524.1"/>
    </source>
</evidence>
<name>A0AAD5XHH8_9FUNG</name>
<dbReference type="InterPro" id="IPR033939">
    <property type="entry name" value="BCAT_family"/>
</dbReference>
<evidence type="ECO:0000256" key="6">
    <source>
        <dbReference type="ARBA" id="ARBA00022898"/>
    </source>
</evidence>
<evidence type="ECO:0000256" key="3">
    <source>
        <dbReference type="ARBA" id="ARBA00022576"/>
    </source>
</evidence>
<dbReference type="FunFam" id="3.30.470.10:FF:000005">
    <property type="entry name" value="Branched-chain-amino-acid aminotransferase"/>
    <property type="match status" value="1"/>
</dbReference>
<keyword evidence="3 9" id="KW-0032">Aminotransferase</keyword>
<dbReference type="Gene3D" id="3.30.470.10">
    <property type="match status" value="1"/>
</dbReference>
<comment type="catalytic activity">
    <reaction evidence="9">
        <text>L-isoleucine + 2-oxoglutarate = (S)-3-methyl-2-oxopentanoate + L-glutamate</text>
        <dbReference type="Rhea" id="RHEA:24801"/>
        <dbReference type="ChEBI" id="CHEBI:16810"/>
        <dbReference type="ChEBI" id="CHEBI:29985"/>
        <dbReference type="ChEBI" id="CHEBI:35146"/>
        <dbReference type="ChEBI" id="CHEBI:58045"/>
        <dbReference type="EC" id="2.6.1.42"/>
    </reaction>
</comment>
<evidence type="ECO:0000313" key="12">
    <source>
        <dbReference type="Proteomes" id="UP001211907"/>
    </source>
</evidence>
<dbReference type="PROSITE" id="PS00770">
    <property type="entry name" value="AA_TRANSFER_CLASS_4"/>
    <property type="match status" value="1"/>
</dbReference>
<proteinExistence type="inferred from homology"/>
<keyword evidence="7 9" id="KW-0100">Branched-chain amino acid biosynthesis</keyword>
<keyword evidence="5 9" id="KW-0808">Transferase</keyword>
<dbReference type="InterPro" id="IPR006708">
    <property type="entry name" value="Pex19"/>
</dbReference>
<dbReference type="FunFam" id="3.20.10.10:FF:000004">
    <property type="entry name" value="Branched-chain-amino-acid aminotransferase"/>
    <property type="match status" value="1"/>
</dbReference>
<protein>
    <recommendedName>
        <fullName evidence="9">Branched-chain-amino-acid aminotransferase</fullName>
        <ecNumber evidence="9">2.6.1.42</ecNumber>
    </recommendedName>
</protein>
<dbReference type="GO" id="GO:0005739">
    <property type="term" value="C:mitochondrion"/>
    <property type="evidence" value="ECO:0007669"/>
    <property type="project" value="TreeGrafter"/>
</dbReference>
<dbReference type="Pfam" id="PF01063">
    <property type="entry name" value="Aminotran_4"/>
    <property type="match status" value="1"/>
</dbReference>
<evidence type="ECO:0000256" key="9">
    <source>
        <dbReference type="RuleBase" id="RU004517"/>
    </source>
</evidence>
<dbReference type="PANTHER" id="PTHR11825">
    <property type="entry name" value="SUBGROUP IIII AMINOTRANSFERASE"/>
    <property type="match status" value="1"/>
</dbReference>
<evidence type="ECO:0000256" key="1">
    <source>
        <dbReference type="ARBA" id="ARBA00001933"/>
    </source>
</evidence>
<dbReference type="Gene3D" id="3.20.10.10">
    <property type="entry name" value="D-amino Acid Aminotransferase, subunit A, domain 2"/>
    <property type="match status" value="1"/>
</dbReference>
<dbReference type="PANTHER" id="PTHR11825:SF44">
    <property type="entry name" value="BRANCHED-CHAIN-AMINO-ACID AMINOTRANSFERASE"/>
    <property type="match status" value="1"/>
</dbReference>
<dbReference type="CDD" id="cd01557">
    <property type="entry name" value="BCAT_beta_family"/>
    <property type="match status" value="1"/>
</dbReference>
<sequence length="690" mass="75328">MDDDLDDILDELATTNAKPTSSNQLSLSDSKARQNNANTVQANTNLNINANTNADEEFERQLALGMEKLLTGLAAADAQSPDSSSGSIDSVKVKETMDALLGSIGAKKSPSASVSKANQSSTNKSQQSAPANPAFDFHAAISDTLSQLKDSKEKVETELKENPADVPEDMEAMMKDLEEMMGSAEFEDMFGDVMGQLMSRDLLYEPMKDLAMKYPEYLAENQSSLSRDDYARFESQSVIVSQIIQIYDDPAISGDSEQKRVADLMQKMQELGNPPEGMMADLAPGFEMGPDGLPKLPAGIPGVEGNPDCSIIVIHDRDKKLRDIVAAATTVSLSPHRKHIPANKDLVFGKTFADHMLDVNWDSKNGWAAPEIKPYGNLSIAPSATVFHYGVECFEGMKAYKDKSGSIRLFRPDMNMNRLFRSCQRLALPEFNKDELLKSIEQLLLVDERWIPSERGYSLYLRPTAIATQESLGVGASSNAKIFVIASPVGPYYKTGFAAVSLSATSHYVRAWPGGTGDSKVGGNYASGIRPQLEVAQHGYAQNLWLFGPDDNLTEVGTMNLFLFWINKAGQRELVTPPLDGTILPGVTRDSILSLARSWGEFEVAERPVTMPEVLEALKEKRLLEMFGAGTAAIVSPIKNIGYKGTDYAIPLDPSDPSSQAGNLTKRFADTIMGIQYGEIPHEWSVVVKP</sequence>
<dbReference type="EMBL" id="JADGJH010000507">
    <property type="protein sequence ID" value="KAJ3127524.1"/>
    <property type="molecule type" value="Genomic_DNA"/>
</dbReference>
<evidence type="ECO:0000256" key="2">
    <source>
        <dbReference type="ARBA" id="ARBA00009320"/>
    </source>
</evidence>
<dbReference type="Gene3D" id="1.20.120.900">
    <property type="entry name" value="Pex19, mPTS binding domain"/>
    <property type="match status" value="1"/>
</dbReference>
<comment type="caution">
    <text evidence="11">The sequence shown here is derived from an EMBL/GenBank/DDBJ whole genome shotgun (WGS) entry which is preliminary data.</text>
</comment>
<dbReference type="InterPro" id="IPR043132">
    <property type="entry name" value="BCAT-like_C"/>
</dbReference>
<dbReference type="InterPro" id="IPR036038">
    <property type="entry name" value="Aminotransferase-like"/>
</dbReference>
<organism evidence="11 12">
    <name type="scientific">Physocladia obscura</name>
    <dbReference type="NCBI Taxonomy" id="109957"/>
    <lineage>
        <taxon>Eukaryota</taxon>
        <taxon>Fungi</taxon>
        <taxon>Fungi incertae sedis</taxon>
        <taxon>Chytridiomycota</taxon>
        <taxon>Chytridiomycota incertae sedis</taxon>
        <taxon>Chytridiomycetes</taxon>
        <taxon>Chytridiales</taxon>
        <taxon>Chytriomycetaceae</taxon>
        <taxon>Physocladia</taxon>
    </lineage>
</organism>
<dbReference type="Pfam" id="PF04614">
    <property type="entry name" value="Pex19"/>
    <property type="match status" value="1"/>
</dbReference>
<dbReference type="InterPro" id="IPR038322">
    <property type="entry name" value="Pex19_C_sf"/>
</dbReference>
<comment type="catalytic activity">
    <reaction evidence="9">
        <text>L-valine + 2-oxoglutarate = 3-methyl-2-oxobutanoate + L-glutamate</text>
        <dbReference type="Rhea" id="RHEA:24813"/>
        <dbReference type="ChEBI" id="CHEBI:11851"/>
        <dbReference type="ChEBI" id="CHEBI:16810"/>
        <dbReference type="ChEBI" id="CHEBI:29985"/>
        <dbReference type="ChEBI" id="CHEBI:57762"/>
        <dbReference type="EC" id="2.6.1.42"/>
    </reaction>
</comment>
<comment type="catalytic activity">
    <reaction evidence="9">
        <text>L-leucine + 2-oxoglutarate = 4-methyl-2-oxopentanoate + L-glutamate</text>
        <dbReference type="Rhea" id="RHEA:18321"/>
        <dbReference type="ChEBI" id="CHEBI:16810"/>
        <dbReference type="ChEBI" id="CHEBI:17865"/>
        <dbReference type="ChEBI" id="CHEBI:29985"/>
        <dbReference type="ChEBI" id="CHEBI:57427"/>
        <dbReference type="EC" id="2.6.1.42"/>
    </reaction>
</comment>
<dbReference type="GO" id="GO:0005777">
    <property type="term" value="C:peroxisome"/>
    <property type="evidence" value="ECO:0007669"/>
    <property type="project" value="InterPro"/>
</dbReference>
<comment type="cofactor">
    <cofactor evidence="1 8">
        <name>pyridoxal 5'-phosphate</name>
        <dbReference type="ChEBI" id="CHEBI:597326"/>
    </cofactor>
</comment>
<dbReference type="InterPro" id="IPR043131">
    <property type="entry name" value="BCAT-like_N"/>
</dbReference>
<dbReference type="NCBIfam" id="TIGR01123">
    <property type="entry name" value="ilvE_II"/>
    <property type="match status" value="1"/>
</dbReference>
<feature type="compositionally biased region" description="Polar residues" evidence="10">
    <location>
        <begin position="13"/>
        <end position="29"/>
    </location>
</feature>
<dbReference type="AlphaFoldDB" id="A0AAD5XHH8"/>
<keyword evidence="12" id="KW-1185">Reference proteome</keyword>
<dbReference type="SUPFAM" id="SSF56752">
    <property type="entry name" value="D-aminoacid aminotransferase-like PLP-dependent enzymes"/>
    <property type="match status" value="1"/>
</dbReference>
<feature type="compositionally biased region" description="Low complexity" evidence="10">
    <location>
        <begin position="106"/>
        <end position="117"/>
    </location>
</feature>
<dbReference type="Proteomes" id="UP001211907">
    <property type="component" value="Unassembled WGS sequence"/>
</dbReference>
<feature type="compositionally biased region" description="Polar residues" evidence="10">
    <location>
        <begin position="118"/>
        <end position="130"/>
    </location>
</feature>
<comment type="similarity">
    <text evidence="2 9">Belongs to the class-IV pyridoxal-phosphate-dependent aminotransferase family.</text>
</comment>
<evidence type="ECO:0000256" key="8">
    <source>
        <dbReference type="RuleBase" id="RU004516"/>
    </source>
</evidence>
<dbReference type="InterPro" id="IPR018300">
    <property type="entry name" value="Aminotrans_IV_CS"/>
</dbReference>
<evidence type="ECO:0000256" key="7">
    <source>
        <dbReference type="ARBA" id="ARBA00023304"/>
    </source>
</evidence>
<feature type="region of interest" description="Disordered" evidence="10">
    <location>
        <begin position="1"/>
        <end position="31"/>
    </location>
</feature>
<gene>
    <name evidence="11" type="primary">BCAT1_1</name>
    <name evidence="11" type="ORF">HK100_009707</name>
</gene>
<keyword evidence="4 9" id="KW-0028">Amino-acid biosynthesis</keyword>
<dbReference type="EC" id="2.6.1.42" evidence="9"/>
<dbReference type="InterPro" id="IPR001544">
    <property type="entry name" value="Aminotrans_IV"/>
</dbReference>
<dbReference type="GO" id="GO:0009098">
    <property type="term" value="P:L-leucine biosynthetic process"/>
    <property type="evidence" value="ECO:0007669"/>
    <property type="project" value="TreeGrafter"/>
</dbReference>
<reference evidence="11" key="1">
    <citation type="submission" date="2020-05" db="EMBL/GenBank/DDBJ databases">
        <title>Phylogenomic resolution of chytrid fungi.</title>
        <authorList>
            <person name="Stajich J.E."/>
            <person name="Amses K."/>
            <person name="Simmons R."/>
            <person name="Seto K."/>
            <person name="Myers J."/>
            <person name="Bonds A."/>
            <person name="Quandt C.A."/>
            <person name="Barry K."/>
            <person name="Liu P."/>
            <person name="Grigoriev I."/>
            <person name="Longcore J.E."/>
            <person name="James T.Y."/>
        </authorList>
    </citation>
    <scope>NUCLEOTIDE SEQUENCE</scope>
    <source>
        <strain evidence="11">JEL0513</strain>
    </source>
</reference>
<dbReference type="NCBIfam" id="NF009897">
    <property type="entry name" value="PRK13357.1"/>
    <property type="match status" value="1"/>
</dbReference>
<dbReference type="InterPro" id="IPR005786">
    <property type="entry name" value="B_amino_transII"/>
</dbReference>
<feature type="compositionally biased region" description="Acidic residues" evidence="10">
    <location>
        <begin position="1"/>
        <end position="10"/>
    </location>
</feature>
<keyword evidence="6 8" id="KW-0663">Pyridoxal phosphate</keyword>